<evidence type="ECO:0000313" key="3">
    <source>
        <dbReference type="Proteomes" id="UP000809789"/>
    </source>
</evidence>
<name>A0A8K0L093_9PEZI</name>
<organism evidence="2 3">
    <name type="scientific">Elsinoe batatas</name>
    <dbReference type="NCBI Taxonomy" id="2601811"/>
    <lineage>
        <taxon>Eukaryota</taxon>
        <taxon>Fungi</taxon>
        <taxon>Dikarya</taxon>
        <taxon>Ascomycota</taxon>
        <taxon>Pezizomycotina</taxon>
        <taxon>Dothideomycetes</taxon>
        <taxon>Dothideomycetidae</taxon>
        <taxon>Myriangiales</taxon>
        <taxon>Elsinoaceae</taxon>
        <taxon>Elsinoe</taxon>
    </lineage>
</organism>
<feature type="compositionally biased region" description="Basic and acidic residues" evidence="1">
    <location>
        <begin position="226"/>
        <end position="236"/>
    </location>
</feature>
<sequence length="424" mass="46474">MDPFTIPPFRPEAERYDSAFSSVCTPPISAPSATSKRSAVHTPVLQSIDTSPASIDAFKRLQPAPTTSAFVQGLGGEGNLGGADIFGISIPIPQDQEQVERRENMRFRTKRARGSAGGLGGENGENGNEYTGAMMGEPSKAPVWVRDGSKRPLGEMRIDVSAGNVDDSLDDSAEIQEDPFNTGGKVRARKPRDEPRWSASSSEGERNFSREYPPSPKKSPVKRLLFKTDGRPRGLDFDSTYGSVNASQDEAEAEEEDSFLGGMASGFMQRRGKGKEVQQAEEEDEPAELQHFQRIERPRARRSLMRRRRTTVHEDPITSPKVDSISRITKADPKRVGSGSSLSSVEEAAVVREVAGKPRPGLPRRTSLMELGHTPRKAEKKRVAVMEKQMWEACGRDMAKWNRGDFSNGAVSGLAEGLAVACRW</sequence>
<dbReference type="EMBL" id="JAESVG020000007">
    <property type="protein sequence ID" value="KAG8625848.1"/>
    <property type="molecule type" value="Genomic_DNA"/>
</dbReference>
<keyword evidence="3" id="KW-1185">Reference proteome</keyword>
<evidence type="ECO:0000256" key="1">
    <source>
        <dbReference type="SAM" id="MobiDB-lite"/>
    </source>
</evidence>
<gene>
    <name evidence="2" type="ORF">KVT40_006249</name>
</gene>
<accession>A0A8K0L093</accession>
<protein>
    <submittedName>
        <fullName evidence="2">Uncharacterized protein</fullName>
    </submittedName>
</protein>
<dbReference type="Proteomes" id="UP000809789">
    <property type="component" value="Unassembled WGS sequence"/>
</dbReference>
<feature type="compositionally biased region" description="Acidic residues" evidence="1">
    <location>
        <begin position="167"/>
        <end position="177"/>
    </location>
</feature>
<proteinExistence type="predicted"/>
<reference evidence="2" key="1">
    <citation type="submission" date="2021-07" db="EMBL/GenBank/DDBJ databases">
        <title>Elsinoe batatas strain:CRI-CJ2 Genome sequencing and assembly.</title>
        <authorList>
            <person name="Huang L."/>
        </authorList>
    </citation>
    <scope>NUCLEOTIDE SEQUENCE</scope>
    <source>
        <strain evidence="2">CRI-CJ2</strain>
    </source>
</reference>
<feature type="region of interest" description="Disordered" evidence="1">
    <location>
        <begin position="155"/>
        <end position="255"/>
    </location>
</feature>
<dbReference type="AlphaFoldDB" id="A0A8K0L093"/>
<dbReference type="OrthoDB" id="3916474at2759"/>
<comment type="caution">
    <text evidence="2">The sequence shown here is derived from an EMBL/GenBank/DDBJ whole genome shotgun (WGS) entry which is preliminary data.</text>
</comment>
<evidence type="ECO:0000313" key="2">
    <source>
        <dbReference type="EMBL" id="KAG8625848.1"/>
    </source>
</evidence>